<dbReference type="GO" id="GO:0006457">
    <property type="term" value="P:protein folding"/>
    <property type="evidence" value="ECO:0007669"/>
    <property type="project" value="InterPro"/>
</dbReference>
<keyword evidence="8" id="KW-1185">Reference proteome</keyword>
<sequence length="216" mass="23876">MLGDLRTRQQIILVYIGALLTLGQALEDQGPLVTDKVYLDINVGEEYIGRIVIGLFGKIVPKTVLNFKSLAEGSVIKDGQPLTYKGSHFHRVIKGFIIQGGDYTRGDGTGGRSIFEKAQFEDENFQLLHYGPGWVNMANAGKDTNSSQFCIFTTKASWLDGNYVVFGKVLKGMDVVRRVESIPTNSERPTQPVKIRDCGSLPVFAPFHVDYSPSTE</sequence>
<evidence type="ECO:0000313" key="8">
    <source>
        <dbReference type="Proteomes" id="UP001186944"/>
    </source>
</evidence>
<protein>
    <recommendedName>
        <fullName evidence="5">Peptidyl-prolyl cis-trans isomerase</fullName>
        <shortName evidence="5">PPIase</shortName>
        <ecNumber evidence="5">5.2.1.8</ecNumber>
    </recommendedName>
</protein>
<dbReference type="Gene3D" id="2.40.100.10">
    <property type="entry name" value="Cyclophilin-like"/>
    <property type="match status" value="1"/>
</dbReference>
<dbReference type="GO" id="GO:0016018">
    <property type="term" value="F:cyclosporin A binding"/>
    <property type="evidence" value="ECO:0007669"/>
    <property type="project" value="TreeGrafter"/>
</dbReference>
<dbReference type="InterPro" id="IPR020892">
    <property type="entry name" value="Cyclophilin-type_PPIase_CS"/>
</dbReference>
<dbReference type="PANTHER" id="PTHR11071">
    <property type="entry name" value="PEPTIDYL-PROLYL CIS-TRANS ISOMERASE"/>
    <property type="match status" value="1"/>
</dbReference>
<proteinExistence type="inferred from homology"/>
<evidence type="ECO:0000256" key="4">
    <source>
        <dbReference type="ARBA" id="ARBA00023235"/>
    </source>
</evidence>
<gene>
    <name evidence="7" type="ORF">FSP39_002602</name>
</gene>
<comment type="caution">
    <text evidence="7">The sequence shown here is derived from an EMBL/GenBank/DDBJ whole genome shotgun (WGS) entry which is preliminary data.</text>
</comment>
<dbReference type="AlphaFoldDB" id="A0AA88Y1Q1"/>
<dbReference type="InterPro" id="IPR029000">
    <property type="entry name" value="Cyclophilin-like_dom_sf"/>
</dbReference>
<dbReference type="Proteomes" id="UP001186944">
    <property type="component" value="Unassembled WGS sequence"/>
</dbReference>
<keyword evidence="3 5" id="KW-0697">Rotamase</keyword>
<dbReference type="PANTHER" id="PTHR11071:SF561">
    <property type="entry name" value="PEPTIDYL-PROLYL CIS-TRANS ISOMERASE D-RELATED"/>
    <property type="match status" value="1"/>
</dbReference>
<reference evidence="7" key="1">
    <citation type="submission" date="2019-08" db="EMBL/GenBank/DDBJ databases">
        <title>The improved chromosome-level genome for the pearl oyster Pinctada fucata martensii using PacBio sequencing and Hi-C.</title>
        <authorList>
            <person name="Zheng Z."/>
        </authorList>
    </citation>
    <scope>NUCLEOTIDE SEQUENCE</scope>
    <source>
        <strain evidence="7">ZZ-2019</strain>
        <tissue evidence="7">Adductor muscle</tissue>
    </source>
</reference>
<evidence type="ECO:0000256" key="1">
    <source>
        <dbReference type="ARBA" id="ARBA00000971"/>
    </source>
</evidence>
<comment type="catalytic activity">
    <reaction evidence="1 5">
        <text>[protein]-peptidylproline (omega=180) = [protein]-peptidylproline (omega=0)</text>
        <dbReference type="Rhea" id="RHEA:16237"/>
        <dbReference type="Rhea" id="RHEA-COMP:10747"/>
        <dbReference type="Rhea" id="RHEA-COMP:10748"/>
        <dbReference type="ChEBI" id="CHEBI:83833"/>
        <dbReference type="ChEBI" id="CHEBI:83834"/>
        <dbReference type="EC" id="5.2.1.8"/>
    </reaction>
</comment>
<dbReference type="GO" id="GO:0003755">
    <property type="term" value="F:peptidyl-prolyl cis-trans isomerase activity"/>
    <property type="evidence" value="ECO:0007669"/>
    <property type="project" value="UniProtKB-UniRule"/>
</dbReference>
<keyword evidence="4 5" id="KW-0413">Isomerase</keyword>
<organism evidence="7 8">
    <name type="scientific">Pinctada imbricata</name>
    <name type="common">Atlantic pearl-oyster</name>
    <name type="synonym">Pinctada martensii</name>
    <dbReference type="NCBI Taxonomy" id="66713"/>
    <lineage>
        <taxon>Eukaryota</taxon>
        <taxon>Metazoa</taxon>
        <taxon>Spiralia</taxon>
        <taxon>Lophotrochozoa</taxon>
        <taxon>Mollusca</taxon>
        <taxon>Bivalvia</taxon>
        <taxon>Autobranchia</taxon>
        <taxon>Pteriomorphia</taxon>
        <taxon>Pterioida</taxon>
        <taxon>Pterioidea</taxon>
        <taxon>Pteriidae</taxon>
        <taxon>Pinctada</taxon>
    </lineage>
</organism>
<feature type="chain" id="PRO_5041514480" description="Peptidyl-prolyl cis-trans isomerase" evidence="5">
    <location>
        <begin position="26"/>
        <end position="216"/>
    </location>
</feature>
<dbReference type="FunFam" id="2.40.100.10:FF:000001">
    <property type="entry name" value="Peptidyl-prolyl cis-trans isomerase"/>
    <property type="match status" value="1"/>
</dbReference>
<evidence type="ECO:0000259" key="6">
    <source>
        <dbReference type="PROSITE" id="PS50072"/>
    </source>
</evidence>
<dbReference type="EC" id="5.2.1.8" evidence="5"/>
<keyword evidence="2 5" id="KW-0732">Signal</keyword>
<feature type="domain" description="PPIase cyclophilin-type" evidence="6">
    <location>
        <begin position="38"/>
        <end position="200"/>
    </location>
</feature>
<dbReference type="Pfam" id="PF00160">
    <property type="entry name" value="Pro_isomerase"/>
    <property type="match status" value="1"/>
</dbReference>
<name>A0AA88Y1Q1_PINIB</name>
<comment type="similarity">
    <text evidence="5">Belongs to the cyclophilin-type PPIase family.</text>
</comment>
<evidence type="ECO:0000256" key="2">
    <source>
        <dbReference type="ARBA" id="ARBA00022729"/>
    </source>
</evidence>
<evidence type="ECO:0000313" key="7">
    <source>
        <dbReference type="EMBL" id="KAK3096710.1"/>
    </source>
</evidence>
<feature type="signal peptide" evidence="5">
    <location>
        <begin position="1"/>
        <end position="25"/>
    </location>
</feature>
<dbReference type="InterPro" id="IPR002130">
    <property type="entry name" value="Cyclophilin-type_PPIase_dom"/>
</dbReference>
<dbReference type="SUPFAM" id="SSF50891">
    <property type="entry name" value="Cyclophilin-like"/>
    <property type="match status" value="1"/>
</dbReference>
<accession>A0AA88Y1Q1</accession>
<dbReference type="EMBL" id="VSWD01000007">
    <property type="protein sequence ID" value="KAK3096710.1"/>
    <property type="molecule type" value="Genomic_DNA"/>
</dbReference>
<dbReference type="GO" id="GO:0005737">
    <property type="term" value="C:cytoplasm"/>
    <property type="evidence" value="ECO:0007669"/>
    <property type="project" value="TreeGrafter"/>
</dbReference>
<dbReference type="PROSITE" id="PS50072">
    <property type="entry name" value="CSA_PPIASE_2"/>
    <property type="match status" value="1"/>
</dbReference>
<evidence type="ECO:0000256" key="5">
    <source>
        <dbReference type="RuleBase" id="RU363019"/>
    </source>
</evidence>
<evidence type="ECO:0000256" key="3">
    <source>
        <dbReference type="ARBA" id="ARBA00023110"/>
    </source>
</evidence>
<dbReference type="PRINTS" id="PR00153">
    <property type="entry name" value="CSAPPISMRASE"/>
</dbReference>
<dbReference type="PROSITE" id="PS00170">
    <property type="entry name" value="CSA_PPIASE_1"/>
    <property type="match status" value="1"/>
</dbReference>
<comment type="function">
    <text evidence="5">PPIases accelerate the folding of proteins. It catalyzes the cis-trans isomerization of proline imidic peptide bonds in oligopeptides.</text>
</comment>